<evidence type="ECO:0000256" key="2">
    <source>
        <dbReference type="ARBA" id="ARBA00022630"/>
    </source>
</evidence>
<dbReference type="SUPFAM" id="SSF50978">
    <property type="entry name" value="WD40 repeat-like"/>
    <property type="match status" value="1"/>
</dbReference>
<keyword evidence="7" id="KW-1185">Reference proteome</keyword>
<dbReference type="SMART" id="SM00320">
    <property type="entry name" value="WD40"/>
    <property type="match status" value="3"/>
</dbReference>
<dbReference type="Gene3D" id="2.130.10.10">
    <property type="entry name" value="YVTN repeat-like/Quinoprotein amine dehydrogenase"/>
    <property type="match status" value="1"/>
</dbReference>
<dbReference type="InterPro" id="IPR015943">
    <property type="entry name" value="WD40/YVTN_repeat-like_dom_sf"/>
</dbReference>
<dbReference type="Gene3D" id="1.20.960.30">
    <property type="match status" value="1"/>
</dbReference>
<feature type="region of interest" description="Disordered" evidence="5">
    <location>
        <begin position="187"/>
        <end position="222"/>
    </location>
</feature>
<gene>
    <name evidence="6" type="ORF">EK21DRAFT_104721</name>
</gene>
<evidence type="ECO:0000313" key="6">
    <source>
        <dbReference type="EMBL" id="KAF2024357.1"/>
    </source>
</evidence>
<dbReference type="GO" id="GO:0050660">
    <property type="term" value="F:flavin adenine dinucleotide binding"/>
    <property type="evidence" value="ECO:0007669"/>
    <property type="project" value="InterPro"/>
</dbReference>
<evidence type="ECO:0000256" key="5">
    <source>
        <dbReference type="SAM" id="MobiDB-lite"/>
    </source>
</evidence>
<dbReference type="GO" id="GO:0050661">
    <property type="term" value="F:NADP binding"/>
    <property type="evidence" value="ECO:0007669"/>
    <property type="project" value="InterPro"/>
</dbReference>
<dbReference type="InterPro" id="IPR036188">
    <property type="entry name" value="FAD/NAD-bd_sf"/>
</dbReference>
<dbReference type="InterPro" id="IPR020946">
    <property type="entry name" value="Flavin_mOase-like"/>
</dbReference>
<dbReference type="GO" id="GO:0004499">
    <property type="term" value="F:N,N-dimethylaniline monooxygenase activity"/>
    <property type="evidence" value="ECO:0007669"/>
    <property type="project" value="InterPro"/>
</dbReference>
<dbReference type="Proteomes" id="UP000799777">
    <property type="component" value="Unassembled WGS sequence"/>
</dbReference>
<dbReference type="PANTHER" id="PTHR42877">
    <property type="entry name" value="L-ORNITHINE N(5)-MONOOXYGENASE-RELATED"/>
    <property type="match status" value="1"/>
</dbReference>
<dbReference type="InterPro" id="IPR036322">
    <property type="entry name" value="WD40_repeat_dom_sf"/>
</dbReference>
<proteinExistence type="inferred from homology"/>
<name>A0A9P4GYL2_9PLEO</name>
<dbReference type="PANTHER" id="PTHR42877:SF7">
    <property type="entry name" value="FLAVIN-BINDING MONOOXYGENASE-RELATED"/>
    <property type="match status" value="1"/>
</dbReference>
<keyword evidence="2" id="KW-0285">Flavoprotein</keyword>
<dbReference type="EMBL" id="ML978298">
    <property type="protein sequence ID" value="KAF2024357.1"/>
    <property type="molecule type" value="Genomic_DNA"/>
</dbReference>
<dbReference type="SUPFAM" id="SSF51905">
    <property type="entry name" value="FAD/NAD(P)-binding domain"/>
    <property type="match status" value="3"/>
</dbReference>
<accession>A0A9P4GYL2</accession>
<sequence length="1304" mass="143899">MSGFSTFSTQFEDGRSAKLSSVKTTTPASRLRVSGGRFIRAIAYGVVVVGRVKEKGGGHAEEAGRAQYQCGELSRYLSPHDLLCHNLTFHPVWRYLQEAGFGNAALQLSRCWIRDPETLPFARNVEPHTLIRILQDGMCFDQLQAETTSTDPRYRFGPDHGRPYSARNGAHLTLDRGIPAHELAAEANGAVQEPPPKKGVKRKKAKQPNGVEPRQEPETNGDAMEIEQNGATHVTNSVRAESEAPVSEAESPTVAEIPISTLSIGADAEIQTEVVADLAPETTLIPQSRFSDRVVEHTSWGPVESPVLLAAGKSLLQFHVVGNDATNGINPPVRTGDVPLPVANFEITALCWHSDGEITVSAREECFNEVGEKIMMDKLIRLMEGGTKSHVISSTAGLVNTLRWNAEKELLLSISTDGEKGSIKVWKPDSDSIPAWTEFTDTAIFDALWISETAFVVCGIELFKIYEVGESLTTQRTLDTQVTWESVKFDASSGIIAAHGMEGMASYLGVLHPNDSINLQTHEYPDPYLTDLDFRTRTATNTLTNGSSMPSVLLATSANSGSVRVWDANEPFKAIKKLPTTDDTQAFKIAFSPDGSLLAAAGPDAVTVWDVGKRDVPVACWRAKDWPSDKWNPGVDGEFSLGWDPDSSRLSIALGNQIAIISVPRLRCVSKRNSRALSEVISERRFRGRELTRSRGGAPIPNLPSDTPGIQINGYSNGVTRTSFKLNDTPVENLRPLKVIVIGAGYSGIYCGIRIPERLENVDLVIYEKNAGVGGTWYENRYLGCACDVPSHSYQYSFDPNPDWSALYAPAAEIQAYLESVAKKYSADRFIKLQHEIKGCRWDDKTAKWHVEVENLATGEIIHDQSDVLISARGNLNTPSWPDIDGLETFKGEVMHSATWNERYDFKNKRIGVIGSGSSSIQIVPSLQRIPGTQVNTFVRSKTWISPPFGQQLWDSYGFKTSTIPEELRQRLVNDPEYYQKFRLSVEEDGNGVHAVTMKGTPLQVGAKDMFHQHMKKRLESKPEIFEALLPTFSPGCRRLTPGPGYLESLTEPNVSFITSPITRISESAIHTSDGRSHEIDALVCATGFKASAPPPFPLTGANGLALSEKWKDRATNYLSHSIAGFPNMFTMLGPNSAIGSGSLTKMIETVGDYIVKCVRKIQKDNIASMAVNPAREKDFAEYANAYFEGTVFAEECRSWYKNKGTGEVVGLWPGSTLHCIEALRSPRWEDFEYMYVDELEGQEDANGLGGKKANRLAWLGNGWSVNQLEERDLAWYLYPEFVERPAAPRPEDNAELKIRAFSY</sequence>
<evidence type="ECO:0000256" key="3">
    <source>
        <dbReference type="ARBA" id="ARBA00022827"/>
    </source>
</evidence>
<comment type="caution">
    <text evidence="6">The sequence shown here is derived from an EMBL/GenBank/DDBJ whole genome shotgun (WGS) entry which is preliminary data.</text>
</comment>
<dbReference type="Gene3D" id="3.50.50.60">
    <property type="entry name" value="FAD/NAD(P)-binding domain"/>
    <property type="match status" value="2"/>
</dbReference>
<protein>
    <recommendedName>
        <fullName evidence="8">FAD/NAD(P)-binding domain-containing protein</fullName>
    </recommendedName>
</protein>
<dbReference type="OrthoDB" id="74360at2759"/>
<dbReference type="InterPro" id="IPR051209">
    <property type="entry name" value="FAD-bind_Monooxygenase_sf"/>
</dbReference>
<dbReference type="Pfam" id="PF00743">
    <property type="entry name" value="FMO-like"/>
    <property type="match status" value="1"/>
</dbReference>
<comment type="similarity">
    <text evidence="1">Belongs to the FAD-binding monooxygenase family.</text>
</comment>
<evidence type="ECO:0000256" key="1">
    <source>
        <dbReference type="ARBA" id="ARBA00010139"/>
    </source>
</evidence>
<reference evidence="6" key="1">
    <citation type="journal article" date="2020" name="Stud. Mycol.">
        <title>101 Dothideomycetes genomes: a test case for predicting lifestyles and emergence of pathogens.</title>
        <authorList>
            <person name="Haridas S."/>
            <person name="Albert R."/>
            <person name="Binder M."/>
            <person name="Bloem J."/>
            <person name="Labutti K."/>
            <person name="Salamov A."/>
            <person name="Andreopoulos B."/>
            <person name="Baker S."/>
            <person name="Barry K."/>
            <person name="Bills G."/>
            <person name="Bluhm B."/>
            <person name="Cannon C."/>
            <person name="Castanera R."/>
            <person name="Culley D."/>
            <person name="Daum C."/>
            <person name="Ezra D."/>
            <person name="Gonzalez J."/>
            <person name="Henrissat B."/>
            <person name="Kuo A."/>
            <person name="Liang C."/>
            <person name="Lipzen A."/>
            <person name="Lutzoni F."/>
            <person name="Magnuson J."/>
            <person name="Mondo S."/>
            <person name="Nolan M."/>
            <person name="Ohm R."/>
            <person name="Pangilinan J."/>
            <person name="Park H.-J."/>
            <person name="Ramirez L."/>
            <person name="Alfaro M."/>
            <person name="Sun H."/>
            <person name="Tritt A."/>
            <person name="Yoshinaga Y."/>
            <person name="Zwiers L.-H."/>
            <person name="Turgeon B."/>
            <person name="Goodwin S."/>
            <person name="Spatafora J."/>
            <person name="Crous P."/>
            <person name="Grigoriev I."/>
        </authorList>
    </citation>
    <scope>NUCLEOTIDE SEQUENCE</scope>
    <source>
        <strain evidence="6">CBS 110217</strain>
    </source>
</reference>
<dbReference type="InterPro" id="IPR001680">
    <property type="entry name" value="WD40_rpt"/>
</dbReference>
<keyword evidence="3" id="KW-0274">FAD</keyword>
<evidence type="ECO:0000256" key="4">
    <source>
        <dbReference type="ARBA" id="ARBA00023002"/>
    </source>
</evidence>
<evidence type="ECO:0000313" key="7">
    <source>
        <dbReference type="Proteomes" id="UP000799777"/>
    </source>
</evidence>
<evidence type="ECO:0008006" key="8">
    <source>
        <dbReference type="Google" id="ProtNLM"/>
    </source>
</evidence>
<organism evidence="6 7">
    <name type="scientific">Setomelanomma holmii</name>
    <dbReference type="NCBI Taxonomy" id="210430"/>
    <lineage>
        <taxon>Eukaryota</taxon>
        <taxon>Fungi</taxon>
        <taxon>Dikarya</taxon>
        <taxon>Ascomycota</taxon>
        <taxon>Pezizomycotina</taxon>
        <taxon>Dothideomycetes</taxon>
        <taxon>Pleosporomycetidae</taxon>
        <taxon>Pleosporales</taxon>
        <taxon>Pleosporineae</taxon>
        <taxon>Phaeosphaeriaceae</taxon>
        <taxon>Setomelanomma</taxon>
    </lineage>
</organism>
<keyword evidence="4" id="KW-0560">Oxidoreductase</keyword>